<evidence type="ECO:0000256" key="4">
    <source>
        <dbReference type="ARBA" id="ARBA00022993"/>
    </source>
</evidence>
<evidence type="ECO:0000256" key="2">
    <source>
        <dbReference type="ARBA" id="ARBA00022741"/>
    </source>
</evidence>
<evidence type="ECO:0000256" key="3">
    <source>
        <dbReference type="ARBA" id="ARBA00022777"/>
    </source>
</evidence>
<dbReference type="EMBL" id="DTBJ01000013">
    <property type="protein sequence ID" value="HGM58197.1"/>
    <property type="molecule type" value="Genomic_DNA"/>
</dbReference>
<evidence type="ECO:0000313" key="6">
    <source>
        <dbReference type="EMBL" id="HGM58197.1"/>
    </source>
</evidence>
<gene>
    <name evidence="7" type="ORF">ENT92_00920</name>
    <name evidence="6" type="ORF">ENU14_01210</name>
</gene>
<accession>A0A7C4DA66</accession>
<evidence type="ECO:0000256" key="1">
    <source>
        <dbReference type="ARBA" id="ARBA00022679"/>
    </source>
</evidence>
<keyword evidence="1" id="KW-0808">Transferase</keyword>
<keyword evidence="5" id="KW-0342">GTP-binding</keyword>
<dbReference type="GO" id="GO:0016301">
    <property type="term" value="F:kinase activity"/>
    <property type="evidence" value="ECO:0007669"/>
    <property type="project" value="UniProtKB-KW"/>
</dbReference>
<dbReference type="AlphaFoldDB" id="A0A7C4DA66"/>
<protein>
    <submittedName>
        <fullName evidence="6">DUF359 domain-containing protein</fullName>
    </submittedName>
</protein>
<evidence type="ECO:0000256" key="5">
    <source>
        <dbReference type="ARBA" id="ARBA00023134"/>
    </source>
</evidence>
<dbReference type="GO" id="GO:0015937">
    <property type="term" value="P:coenzyme A biosynthetic process"/>
    <property type="evidence" value="ECO:0007669"/>
    <property type="project" value="UniProtKB-KW"/>
</dbReference>
<proteinExistence type="predicted"/>
<reference evidence="6" key="1">
    <citation type="journal article" date="2020" name="mSystems">
        <title>Genome- and Community-Level Interaction Insights into Carbon Utilization and Element Cycling Functions of Hydrothermarchaeota in Hydrothermal Sediment.</title>
        <authorList>
            <person name="Zhou Z."/>
            <person name="Liu Y."/>
            <person name="Xu W."/>
            <person name="Pan J."/>
            <person name="Luo Z.H."/>
            <person name="Li M."/>
        </authorList>
    </citation>
    <scope>NUCLEOTIDE SEQUENCE [LARGE SCALE GENOMIC DNA]</scope>
    <source>
        <strain evidence="7">SpSt-622</strain>
        <strain evidence="6">SpSt-642</strain>
    </source>
</reference>
<dbReference type="InterPro" id="IPR007164">
    <property type="entry name" value="GTP-dep_dephospho-CoA_kin"/>
</dbReference>
<sequence length="168" mass="19157">MTIIPVLQLPFHLRKDLSKPLGVLYVSDNTISGFKVDYSVGDVVSRNQISEYRVVDNRVMRTRREIEKKDFCDIHVVNPPGTISLNTLTFLNTRFFKNICIIGEEDLVVLGIGRDRSVTTAYGQPRVGVVLYKTDPVYIVNIIKTFKPTLIVYNNNHVDLIERCESIV</sequence>
<dbReference type="GO" id="GO:0005525">
    <property type="term" value="F:GTP binding"/>
    <property type="evidence" value="ECO:0007669"/>
    <property type="project" value="UniProtKB-KW"/>
</dbReference>
<organism evidence="6">
    <name type="scientific">Staphylothermus marinus</name>
    <dbReference type="NCBI Taxonomy" id="2280"/>
    <lineage>
        <taxon>Archaea</taxon>
        <taxon>Thermoproteota</taxon>
        <taxon>Thermoprotei</taxon>
        <taxon>Desulfurococcales</taxon>
        <taxon>Desulfurococcaceae</taxon>
        <taxon>Staphylothermus</taxon>
    </lineage>
</organism>
<evidence type="ECO:0000313" key="7">
    <source>
        <dbReference type="EMBL" id="HGU64765.1"/>
    </source>
</evidence>
<keyword evidence="2" id="KW-0547">Nucleotide-binding</keyword>
<dbReference type="Pfam" id="PF04019">
    <property type="entry name" value="DUF359"/>
    <property type="match status" value="1"/>
</dbReference>
<comment type="caution">
    <text evidence="6">The sequence shown here is derived from an EMBL/GenBank/DDBJ whole genome shotgun (WGS) entry which is preliminary data.</text>
</comment>
<keyword evidence="3" id="KW-0418">Kinase</keyword>
<keyword evidence="4" id="KW-0173">Coenzyme A biosynthesis</keyword>
<name>A0A7C4DA66_STAMA</name>
<dbReference type="PANTHER" id="PTHR40732">
    <property type="entry name" value="UPF0218 PROTEIN TK1697"/>
    <property type="match status" value="1"/>
</dbReference>
<dbReference type="PANTHER" id="PTHR40732:SF1">
    <property type="entry name" value="GTP-DEPENDENT DEPHOSPHO-COA KINASE"/>
    <property type="match status" value="1"/>
</dbReference>
<dbReference type="EMBL" id="DTAN01000042">
    <property type="protein sequence ID" value="HGU64765.1"/>
    <property type="molecule type" value="Genomic_DNA"/>
</dbReference>